<gene>
    <name evidence="1" type="ORF">JMUB3933_1267</name>
</gene>
<proteinExistence type="predicted"/>
<dbReference type="AlphaFoldDB" id="A0A510K7Z6"/>
<accession>A0A510K7Z6</accession>
<organism evidence="1 2">
    <name type="scientific">Leptotrichia wadei</name>
    <dbReference type="NCBI Taxonomy" id="157687"/>
    <lineage>
        <taxon>Bacteria</taxon>
        <taxon>Fusobacteriati</taxon>
        <taxon>Fusobacteriota</taxon>
        <taxon>Fusobacteriia</taxon>
        <taxon>Fusobacteriales</taxon>
        <taxon>Leptotrichiaceae</taxon>
        <taxon>Leptotrichia</taxon>
    </lineage>
</organism>
<dbReference type="EMBL" id="AP019834">
    <property type="protein sequence ID" value="BBM47766.1"/>
    <property type="molecule type" value="Genomic_DNA"/>
</dbReference>
<protein>
    <submittedName>
        <fullName evidence="1">Uncharacterized protein</fullName>
    </submittedName>
</protein>
<evidence type="ECO:0000313" key="2">
    <source>
        <dbReference type="Proteomes" id="UP000321397"/>
    </source>
</evidence>
<evidence type="ECO:0000313" key="1">
    <source>
        <dbReference type="EMBL" id="BBM47766.1"/>
    </source>
</evidence>
<sequence>MEDESNIADSNCGYCGNYNLLKFFVKVKKQVIELKIKKFSKKVIIEIERRKL</sequence>
<reference evidence="1 2" key="1">
    <citation type="submission" date="2019-07" db="EMBL/GenBank/DDBJ databases">
        <title>Complete Genome Sequence of Leptotrichia wadei Strain JMUB3933.</title>
        <authorList>
            <person name="Watanabe S."/>
            <person name="Cui L."/>
        </authorList>
    </citation>
    <scope>NUCLEOTIDE SEQUENCE [LARGE SCALE GENOMIC DNA]</scope>
    <source>
        <strain evidence="1 2">JMUB3933</strain>
    </source>
</reference>
<dbReference type="Proteomes" id="UP000321397">
    <property type="component" value="Chromosome"/>
</dbReference>
<name>A0A510K7Z6_9FUSO</name>